<feature type="transmembrane region" description="Helical" evidence="1">
    <location>
        <begin position="70"/>
        <end position="91"/>
    </location>
</feature>
<name>A0A5B8V457_9SPHI</name>
<dbReference type="Proteomes" id="UP000321479">
    <property type="component" value="Chromosome"/>
</dbReference>
<keyword evidence="3" id="KW-1185">Reference proteome</keyword>
<organism evidence="2 3">
    <name type="scientific">Mucilaginibacter ginsenosidivorans</name>
    <dbReference type="NCBI Taxonomy" id="398053"/>
    <lineage>
        <taxon>Bacteria</taxon>
        <taxon>Pseudomonadati</taxon>
        <taxon>Bacteroidota</taxon>
        <taxon>Sphingobacteriia</taxon>
        <taxon>Sphingobacteriales</taxon>
        <taxon>Sphingobacteriaceae</taxon>
        <taxon>Mucilaginibacter</taxon>
    </lineage>
</organism>
<dbReference type="OrthoDB" id="981547at2"/>
<keyword evidence="1" id="KW-0812">Transmembrane</keyword>
<dbReference type="EMBL" id="CP042436">
    <property type="protein sequence ID" value="QEC65491.1"/>
    <property type="molecule type" value="Genomic_DNA"/>
</dbReference>
<evidence type="ECO:0000256" key="1">
    <source>
        <dbReference type="SAM" id="Phobius"/>
    </source>
</evidence>
<accession>A0A5B8V457</accession>
<sequence>MKLSTAVFYYLLFTICLAIPPIALQHNGYDDWLVVHFWLIFFYISGFTFLVVGLMLFIQQKNKDYTTQAFLAGTTIKILACIFFIVIFSMKNKVNKYVFVGDFFYIYLLNMVFEVYVLLRNLRHKNLR</sequence>
<protein>
    <submittedName>
        <fullName evidence="2">Uncharacterized protein</fullName>
    </submittedName>
</protein>
<reference evidence="2 3" key="1">
    <citation type="journal article" date="2017" name="Curr. Microbiol.">
        <title>Mucilaginibacter ginsenosidivorans sp. nov., Isolated from Soil of Ginseng Field.</title>
        <authorList>
            <person name="Kim M.M."/>
            <person name="Siddiqi M.Z."/>
            <person name="Im W.T."/>
        </authorList>
    </citation>
    <scope>NUCLEOTIDE SEQUENCE [LARGE SCALE GENOMIC DNA]</scope>
    <source>
        <strain evidence="2 3">Gsoil 3017</strain>
    </source>
</reference>
<evidence type="ECO:0000313" key="3">
    <source>
        <dbReference type="Proteomes" id="UP000321479"/>
    </source>
</evidence>
<keyword evidence="1" id="KW-0472">Membrane</keyword>
<feature type="transmembrane region" description="Helical" evidence="1">
    <location>
        <begin position="97"/>
        <end position="119"/>
    </location>
</feature>
<dbReference type="RefSeq" id="WP_147034316.1">
    <property type="nucleotide sequence ID" value="NZ_CP042436.1"/>
</dbReference>
<evidence type="ECO:0000313" key="2">
    <source>
        <dbReference type="EMBL" id="QEC65491.1"/>
    </source>
</evidence>
<proteinExistence type="predicted"/>
<dbReference type="AlphaFoldDB" id="A0A5B8V457"/>
<gene>
    <name evidence="2" type="ORF">FRZ54_23940</name>
</gene>
<dbReference type="KEGG" id="mgin:FRZ54_23940"/>
<feature type="transmembrane region" description="Helical" evidence="1">
    <location>
        <begin position="34"/>
        <end position="58"/>
    </location>
</feature>
<keyword evidence="1" id="KW-1133">Transmembrane helix</keyword>